<protein>
    <submittedName>
        <fullName evidence="1">Uncharacterized protein</fullName>
    </submittedName>
</protein>
<dbReference type="EMBL" id="CM045771">
    <property type="protein sequence ID" value="KAI7989183.1"/>
    <property type="molecule type" value="Genomic_DNA"/>
</dbReference>
<gene>
    <name evidence="1" type="ORF">LOK49_LG13G02630</name>
</gene>
<evidence type="ECO:0000313" key="2">
    <source>
        <dbReference type="Proteomes" id="UP001060215"/>
    </source>
</evidence>
<sequence>MAVQRQAAASKSAKPWSKAQHLSPEGGEPMTRLTTPPRRSTQAPSFNESLGQKGLAGGGGKGFGLGLHGSQALESGEKEERRREKMKMVVARLEASAIAS</sequence>
<accession>A0ACC0FLP8</accession>
<comment type="caution">
    <text evidence="1">The sequence shown here is derived from an EMBL/GenBank/DDBJ whole genome shotgun (WGS) entry which is preliminary data.</text>
</comment>
<evidence type="ECO:0000313" key="1">
    <source>
        <dbReference type="EMBL" id="KAI7989183.1"/>
    </source>
</evidence>
<keyword evidence="2" id="KW-1185">Reference proteome</keyword>
<name>A0ACC0FLP8_9ERIC</name>
<dbReference type="Proteomes" id="UP001060215">
    <property type="component" value="Chromosome 14"/>
</dbReference>
<organism evidence="1 2">
    <name type="scientific">Camellia lanceoleosa</name>
    <dbReference type="NCBI Taxonomy" id="1840588"/>
    <lineage>
        <taxon>Eukaryota</taxon>
        <taxon>Viridiplantae</taxon>
        <taxon>Streptophyta</taxon>
        <taxon>Embryophyta</taxon>
        <taxon>Tracheophyta</taxon>
        <taxon>Spermatophyta</taxon>
        <taxon>Magnoliopsida</taxon>
        <taxon>eudicotyledons</taxon>
        <taxon>Gunneridae</taxon>
        <taxon>Pentapetalae</taxon>
        <taxon>asterids</taxon>
        <taxon>Ericales</taxon>
        <taxon>Theaceae</taxon>
        <taxon>Camellia</taxon>
    </lineage>
</organism>
<reference evidence="1 2" key="1">
    <citation type="journal article" date="2022" name="Plant J.">
        <title>Chromosome-level genome of Camellia lanceoleosa provides a valuable resource for understanding genome evolution and self-incompatibility.</title>
        <authorList>
            <person name="Gong W."/>
            <person name="Xiao S."/>
            <person name="Wang L."/>
            <person name="Liao Z."/>
            <person name="Chang Y."/>
            <person name="Mo W."/>
            <person name="Hu G."/>
            <person name="Li W."/>
            <person name="Zhao G."/>
            <person name="Zhu H."/>
            <person name="Hu X."/>
            <person name="Ji K."/>
            <person name="Xiang X."/>
            <person name="Song Q."/>
            <person name="Yuan D."/>
            <person name="Jin S."/>
            <person name="Zhang L."/>
        </authorList>
    </citation>
    <scope>NUCLEOTIDE SEQUENCE [LARGE SCALE GENOMIC DNA]</scope>
    <source>
        <strain evidence="1">SQ_2022a</strain>
    </source>
</reference>
<proteinExistence type="predicted"/>